<gene>
    <name evidence="2" type="ORF">A0H76_1416</name>
</gene>
<sequence>MLLTVFFYLNKILSDNIQIYTNEFDKLIVNNTIIESNKCVNCNSIKISFKGYTLYSLIEKESMVYELIDETVYFIERPISDVDIVYEMKYYGLTLHYWSFVFFIMLCSSVTLCYGEKLIEILSNFI</sequence>
<evidence type="ECO:0000256" key="1">
    <source>
        <dbReference type="SAM" id="Phobius"/>
    </source>
</evidence>
<evidence type="ECO:0000313" key="2">
    <source>
        <dbReference type="EMBL" id="ORE00347.1"/>
    </source>
</evidence>
<dbReference type="VEuPathDB" id="MicrosporidiaDB:A0H76_1416"/>
<proteinExistence type="predicted"/>
<keyword evidence="1" id="KW-0472">Membrane</keyword>
<dbReference type="Proteomes" id="UP000192501">
    <property type="component" value="Unassembled WGS sequence"/>
</dbReference>
<accession>A0A1X0QKP7</accession>
<dbReference type="AlphaFoldDB" id="A0A1X0QKP7"/>
<comment type="caution">
    <text evidence="2">The sequence shown here is derived from an EMBL/GenBank/DDBJ whole genome shotgun (WGS) entry which is preliminary data.</text>
</comment>
<protein>
    <submittedName>
        <fullName evidence="2">Uncharacterized protein</fullName>
    </submittedName>
</protein>
<dbReference type="VEuPathDB" id="MicrosporidiaDB:HERIO_1557"/>
<keyword evidence="1" id="KW-1133">Transmembrane helix</keyword>
<dbReference type="EMBL" id="LTAI01000031">
    <property type="protein sequence ID" value="ORE00347.1"/>
    <property type="molecule type" value="Genomic_DNA"/>
</dbReference>
<feature type="transmembrane region" description="Helical" evidence="1">
    <location>
        <begin position="95"/>
        <end position="115"/>
    </location>
</feature>
<organism evidence="2 3">
    <name type="scientific">Hepatospora eriocheir</name>
    <dbReference type="NCBI Taxonomy" id="1081669"/>
    <lineage>
        <taxon>Eukaryota</taxon>
        <taxon>Fungi</taxon>
        <taxon>Fungi incertae sedis</taxon>
        <taxon>Microsporidia</taxon>
        <taxon>Hepatosporidae</taxon>
        <taxon>Hepatospora</taxon>
    </lineage>
</organism>
<evidence type="ECO:0000313" key="3">
    <source>
        <dbReference type="Proteomes" id="UP000192501"/>
    </source>
</evidence>
<reference evidence="2 3" key="1">
    <citation type="journal article" date="2017" name="Environ. Microbiol.">
        <title>Decay of the glycolytic pathway and adaptation to intranuclear parasitism within Enterocytozoonidae microsporidia.</title>
        <authorList>
            <person name="Wiredu Boakye D."/>
            <person name="Jaroenlak P."/>
            <person name="Prachumwat A."/>
            <person name="Williams T.A."/>
            <person name="Bateman K.S."/>
            <person name="Itsathitphaisarn O."/>
            <person name="Sritunyalucksana K."/>
            <person name="Paszkiewicz K.H."/>
            <person name="Moore K.A."/>
            <person name="Stentiford G.D."/>
            <person name="Williams B.A."/>
        </authorList>
    </citation>
    <scope>NUCLEOTIDE SEQUENCE [LARGE SCALE GENOMIC DNA]</scope>
    <source>
        <strain evidence="3">canceri</strain>
    </source>
</reference>
<name>A0A1X0QKP7_9MICR</name>
<keyword evidence="1" id="KW-0812">Transmembrane</keyword>